<name>A0A975F802_9GAMM</name>
<proteinExistence type="predicted"/>
<evidence type="ECO:0000313" key="1">
    <source>
        <dbReference type="EMBL" id="QTR52110.1"/>
    </source>
</evidence>
<dbReference type="InterPro" id="IPR009387">
    <property type="entry name" value="HigB-2"/>
</dbReference>
<sequence>MPQLPSFVELPSFERFREDYLNDDEYRDFQRLLIESPKAGDVIASTGGLRKIRFEDKRRGKGKRGGLRVIYYYQTNALEFLLFAIYDKDEASDLTSKQKVAFKAFLESELKLRYPQ</sequence>
<reference evidence="1" key="1">
    <citation type="submission" date="2021-04" db="EMBL/GenBank/DDBJ databases">
        <title>Genomics, taxonomy and metabolism of representatives of sulfur bacteria of the genus Thiothrix: Thiothrix fructosivorans QT, Thiothrix unzii A1T and three new species, Thiothrix subterranea sp. nov., Thiothrix litoralis sp. nov. and 'Candidatus Thiothrix anitrata' sp. nov.</title>
        <authorList>
            <person name="Ravin N.V."/>
            <person name="Smolyakov D."/>
            <person name="Rudenko T.S."/>
            <person name="Mardanov A.V."/>
            <person name="Beletsky A.V."/>
            <person name="Markov N.D."/>
            <person name="Fomenkov A.I."/>
            <person name="Roberts R.J."/>
            <person name="Karnachuk O.V."/>
            <person name="Novikov A."/>
            <person name="Grabovich M.Y."/>
        </authorList>
    </citation>
    <scope>NUCLEOTIDE SEQUENCE</scope>
    <source>
        <strain evidence="1">A1</strain>
    </source>
</reference>
<dbReference type="KEGG" id="tun:J9260_10130"/>
<dbReference type="AlphaFoldDB" id="A0A975F802"/>
<dbReference type="Proteomes" id="UP000672009">
    <property type="component" value="Chromosome"/>
</dbReference>
<organism evidence="1 2">
    <name type="scientific">Thiothrix unzii</name>
    <dbReference type="NCBI Taxonomy" id="111769"/>
    <lineage>
        <taxon>Bacteria</taxon>
        <taxon>Pseudomonadati</taxon>
        <taxon>Pseudomonadota</taxon>
        <taxon>Gammaproteobacteria</taxon>
        <taxon>Thiotrichales</taxon>
        <taxon>Thiotrichaceae</taxon>
        <taxon>Thiothrix</taxon>
    </lineage>
</organism>
<protein>
    <submittedName>
        <fullName evidence="1">Addiction module toxin RelE</fullName>
    </submittedName>
</protein>
<accession>A0A975F802</accession>
<dbReference type="EMBL" id="CP072793">
    <property type="protein sequence ID" value="QTR52110.1"/>
    <property type="molecule type" value="Genomic_DNA"/>
</dbReference>
<dbReference type="PIRSF" id="PIRSF039032">
    <property type="entry name" value="HigB-2"/>
    <property type="match status" value="1"/>
</dbReference>
<dbReference type="RefSeq" id="WP_210217670.1">
    <property type="nucleotide sequence ID" value="NZ_CP072793.1"/>
</dbReference>
<keyword evidence="2" id="KW-1185">Reference proteome</keyword>
<evidence type="ECO:0000313" key="2">
    <source>
        <dbReference type="Proteomes" id="UP000672009"/>
    </source>
</evidence>
<gene>
    <name evidence="1" type="ORF">J9260_10130</name>
</gene>